<gene>
    <name evidence="3" type="ORF">ZOSMA_7G00480</name>
</gene>
<dbReference type="Gene3D" id="1.25.10.10">
    <property type="entry name" value="Leucine-rich Repeat Variant"/>
    <property type="match status" value="1"/>
</dbReference>
<name>A0A0K9NML1_ZOSMR</name>
<organism evidence="3 4">
    <name type="scientific">Zostera marina</name>
    <name type="common">Eelgrass</name>
    <dbReference type="NCBI Taxonomy" id="29655"/>
    <lineage>
        <taxon>Eukaryota</taxon>
        <taxon>Viridiplantae</taxon>
        <taxon>Streptophyta</taxon>
        <taxon>Embryophyta</taxon>
        <taxon>Tracheophyta</taxon>
        <taxon>Spermatophyta</taxon>
        <taxon>Magnoliopsida</taxon>
        <taxon>Liliopsida</taxon>
        <taxon>Zosteraceae</taxon>
        <taxon>Zostera</taxon>
    </lineage>
</organism>
<accession>A0A0K9NML1</accession>
<dbReference type="STRING" id="29655.A0A0K9NML1"/>
<dbReference type="SUPFAM" id="SSF48371">
    <property type="entry name" value="ARM repeat"/>
    <property type="match status" value="1"/>
</dbReference>
<dbReference type="GO" id="GO:0043495">
    <property type="term" value="F:protein-membrane adaptor activity"/>
    <property type="evidence" value="ECO:0007669"/>
    <property type="project" value="InterPro"/>
</dbReference>
<dbReference type="OrthoDB" id="3176171at2759"/>
<dbReference type="InterPro" id="IPR016024">
    <property type="entry name" value="ARM-type_fold"/>
</dbReference>
<protein>
    <submittedName>
        <fullName evidence="3">Uncharacterized protein</fullName>
    </submittedName>
</protein>
<keyword evidence="2" id="KW-0677">Repeat</keyword>
<evidence type="ECO:0000313" key="4">
    <source>
        <dbReference type="Proteomes" id="UP000036987"/>
    </source>
</evidence>
<evidence type="ECO:0000256" key="1">
    <source>
        <dbReference type="ARBA" id="ARBA00005462"/>
    </source>
</evidence>
<dbReference type="InterPro" id="IPR011989">
    <property type="entry name" value="ARM-like"/>
</dbReference>
<dbReference type="PANTHER" id="PTHR47249">
    <property type="entry name" value="VACUOLAR PROTEIN 8"/>
    <property type="match status" value="1"/>
</dbReference>
<dbReference type="AlphaFoldDB" id="A0A0K9NML1"/>
<proteinExistence type="inferred from homology"/>
<dbReference type="EMBL" id="LFYR01001978">
    <property type="protein sequence ID" value="KMZ58019.1"/>
    <property type="molecule type" value="Genomic_DNA"/>
</dbReference>
<dbReference type="InterPro" id="IPR045156">
    <property type="entry name" value="Vac8"/>
</dbReference>
<dbReference type="Proteomes" id="UP000036987">
    <property type="component" value="Unassembled WGS sequence"/>
</dbReference>
<comment type="caution">
    <text evidence="3">The sequence shown here is derived from an EMBL/GenBank/DDBJ whole genome shotgun (WGS) entry which is preliminary data.</text>
</comment>
<keyword evidence="4" id="KW-1185">Reference proteome</keyword>
<comment type="similarity">
    <text evidence="1">Belongs to the beta-catenin family.</text>
</comment>
<reference evidence="4" key="1">
    <citation type="journal article" date="2016" name="Nature">
        <title>The genome of the seagrass Zostera marina reveals angiosperm adaptation to the sea.</title>
        <authorList>
            <person name="Olsen J.L."/>
            <person name="Rouze P."/>
            <person name="Verhelst B."/>
            <person name="Lin Y.-C."/>
            <person name="Bayer T."/>
            <person name="Collen J."/>
            <person name="Dattolo E."/>
            <person name="De Paoli E."/>
            <person name="Dittami S."/>
            <person name="Maumus F."/>
            <person name="Michel G."/>
            <person name="Kersting A."/>
            <person name="Lauritano C."/>
            <person name="Lohaus R."/>
            <person name="Toepel M."/>
            <person name="Tonon T."/>
            <person name="Vanneste K."/>
            <person name="Amirebrahimi M."/>
            <person name="Brakel J."/>
            <person name="Bostroem C."/>
            <person name="Chovatia M."/>
            <person name="Grimwood J."/>
            <person name="Jenkins J.W."/>
            <person name="Jueterbock A."/>
            <person name="Mraz A."/>
            <person name="Stam W.T."/>
            <person name="Tice H."/>
            <person name="Bornberg-Bauer E."/>
            <person name="Green P.J."/>
            <person name="Pearson G.A."/>
            <person name="Procaccini G."/>
            <person name="Duarte C.M."/>
            <person name="Schmutz J."/>
            <person name="Reusch T.B.H."/>
            <person name="Van de Peer Y."/>
        </authorList>
    </citation>
    <scope>NUCLEOTIDE SEQUENCE [LARGE SCALE GENOMIC DNA]</scope>
    <source>
        <strain evidence="4">cv. Finnish</strain>
    </source>
</reference>
<evidence type="ECO:0000256" key="2">
    <source>
        <dbReference type="ARBA" id="ARBA00022737"/>
    </source>
</evidence>
<dbReference type="PANTHER" id="PTHR47249:SF1">
    <property type="entry name" value="VACUOLAR PROTEIN 8"/>
    <property type="match status" value="1"/>
</dbReference>
<sequence length="178" mass="19869">MNKGGGRLLANLTYKTNDIQTLRMITGAIANLCGNEKLHIMLKKDGVTRALLELSKIDDADDVITQIARGIANFAKCETRNRYNGKRKGKSLLIDDNVLNWILYHSKRAHGSTRRNIDLALCHLAQNEHNTADIVSSGALEELHRMSEESLENDIRDFAKKTLNLNPAFVKSSQIANV</sequence>
<evidence type="ECO:0000313" key="3">
    <source>
        <dbReference type="EMBL" id="KMZ58019.1"/>
    </source>
</evidence>
<dbReference type="OMA" id="LIMNHGG"/>
<dbReference type="GO" id="GO:0071562">
    <property type="term" value="P:nucleus-vacuole junction assembly"/>
    <property type="evidence" value="ECO:0007669"/>
    <property type="project" value="InterPro"/>
</dbReference>